<dbReference type="EMBL" id="CAJZBQ010000027">
    <property type="protein sequence ID" value="CAG9321163.1"/>
    <property type="molecule type" value="Genomic_DNA"/>
</dbReference>
<feature type="region of interest" description="Disordered" evidence="1">
    <location>
        <begin position="49"/>
        <end position="93"/>
    </location>
</feature>
<accession>A0AAU9JB06</accession>
<sequence>MMLAFKRFMEIEREVQKRFQTFIQSFEDDMHTFFQQYLLPLSGGKLPISSKPISIDPPKPEPQLPVKRPKENFSFPQSSAPKKSQPQPKRGDSELNSYMELLKSRVRELYEKNISPSFISKLFNLNLELVHSLGNWKQVPDEISSKMIEMKNECLKLKEKGFTLKEIGKTIRIPRKKVLILFGELTPIDLLKSAESKKCVVNKIAEGVSKIALSQELGTPVYKIQNWVDKVSNGRPLSDEDSIRSEGEISRETIRNSIFHYYQTNNKDLAASICSQKPEKIVQWVDRFENGTDIETIKFKKSTPQPFPESYENLSNSLISDFFKKSY</sequence>
<gene>
    <name evidence="2" type="ORF">BSTOLATCC_MIC27731</name>
</gene>
<dbReference type="AlphaFoldDB" id="A0AAU9JB06"/>
<reference evidence="2" key="1">
    <citation type="submission" date="2021-09" db="EMBL/GenBank/DDBJ databases">
        <authorList>
            <consortium name="AG Swart"/>
            <person name="Singh M."/>
            <person name="Singh A."/>
            <person name="Seah K."/>
            <person name="Emmerich C."/>
        </authorList>
    </citation>
    <scope>NUCLEOTIDE SEQUENCE</scope>
    <source>
        <strain evidence="2">ATCC30299</strain>
    </source>
</reference>
<evidence type="ECO:0000313" key="2">
    <source>
        <dbReference type="EMBL" id="CAG9321163.1"/>
    </source>
</evidence>
<evidence type="ECO:0000256" key="1">
    <source>
        <dbReference type="SAM" id="MobiDB-lite"/>
    </source>
</evidence>
<protein>
    <submittedName>
        <fullName evidence="2">Uncharacterized protein</fullName>
    </submittedName>
</protein>
<name>A0AAU9JB06_9CILI</name>
<comment type="caution">
    <text evidence="2">The sequence shown here is derived from an EMBL/GenBank/DDBJ whole genome shotgun (WGS) entry which is preliminary data.</text>
</comment>
<feature type="compositionally biased region" description="Polar residues" evidence="1">
    <location>
        <begin position="74"/>
        <end position="87"/>
    </location>
</feature>
<evidence type="ECO:0000313" key="3">
    <source>
        <dbReference type="Proteomes" id="UP001162131"/>
    </source>
</evidence>
<proteinExistence type="predicted"/>
<organism evidence="2 3">
    <name type="scientific">Blepharisma stoltei</name>
    <dbReference type="NCBI Taxonomy" id="1481888"/>
    <lineage>
        <taxon>Eukaryota</taxon>
        <taxon>Sar</taxon>
        <taxon>Alveolata</taxon>
        <taxon>Ciliophora</taxon>
        <taxon>Postciliodesmatophora</taxon>
        <taxon>Heterotrichea</taxon>
        <taxon>Heterotrichida</taxon>
        <taxon>Blepharismidae</taxon>
        <taxon>Blepharisma</taxon>
    </lineage>
</organism>
<dbReference type="Proteomes" id="UP001162131">
    <property type="component" value="Unassembled WGS sequence"/>
</dbReference>
<keyword evidence="3" id="KW-1185">Reference proteome</keyword>